<sequence length="52" mass="5537">MIDPDDPSRRPALIAATPSAERVAEWVRTLALLAGVLGALIALLTLESLVRL</sequence>
<proteinExistence type="predicted"/>
<keyword evidence="1" id="KW-0812">Transmembrane</keyword>
<accession>A0ABD6AP39</accession>
<keyword evidence="3" id="KW-1185">Reference proteome</keyword>
<dbReference type="EMBL" id="JBHTBL010000012">
    <property type="protein sequence ID" value="MFC7325745.1"/>
    <property type="molecule type" value="Genomic_DNA"/>
</dbReference>
<evidence type="ECO:0000313" key="2">
    <source>
        <dbReference type="EMBL" id="MFC7325745.1"/>
    </source>
</evidence>
<gene>
    <name evidence="2" type="ORF">ACFQMF_14310</name>
</gene>
<evidence type="ECO:0008006" key="4">
    <source>
        <dbReference type="Google" id="ProtNLM"/>
    </source>
</evidence>
<evidence type="ECO:0000313" key="3">
    <source>
        <dbReference type="Proteomes" id="UP001596545"/>
    </source>
</evidence>
<feature type="transmembrane region" description="Helical" evidence="1">
    <location>
        <begin position="26"/>
        <end position="46"/>
    </location>
</feature>
<organism evidence="2 3">
    <name type="scientific">Halorubrum rutilum</name>
    <dbReference type="NCBI Taxonomy" id="1364933"/>
    <lineage>
        <taxon>Archaea</taxon>
        <taxon>Methanobacteriati</taxon>
        <taxon>Methanobacteriota</taxon>
        <taxon>Stenosarchaea group</taxon>
        <taxon>Halobacteria</taxon>
        <taxon>Halobacteriales</taxon>
        <taxon>Haloferacaceae</taxon>
        <taxon>Halorubrum</taxon>
    </lineage>
</organism>
<comment type="caution">
    <text evidence="2">The sequence shown here is derived from an EMBL/GenBank/DDBJ whole genome shotgun (WGS) entry which is preliminary data.</text>
</comment>
<dbReference type="Proteomes" id="UP001596545">
    <property type="component" value="Unassembled WGS sequence"/>
</dbReference>
<name>A0ABD6AP39_9EURY</name>
<dbReference type="RefSeq" id="WP_256409954.1">
    <property type="nucleotide sequence ID" value="NZ_JANHDN010000008.1"/>
</dbReference>
<keyword evidence="1" id="KW-0472">Membrane</keyword>
<protein>
    <recommendedName>
        <fullName evidence="4">PH domain-containing protein</fullName>
    </recommendedName>
</protein>
<dbReference type="AlphaFoldDB" id="A0ABD6AP39"/>
<keyword evidence="1" id="KW-1133">Transmembrane helix</keyword>
<reference evidence="2 3" key="1">
    <citation type="journal article" date="2019" name="Int. J. Syst. Evol. Microbiol.">
        <title>The Global Catalogue of Microorganisms (GCM) 10K type strain sequencing project: providing services to taxonomists for standard genome sequencing and annotation.</title>
        <authorList>
            <consortium name="The Broad Institute Genomics Platform"/>
            <consortium name="The Broad Institute Genome Sequencing Center for Infectious Disease"/>
            <person name="Wu L."/>
            <person name="Ma J."/>
        </authorList>
    </citation>
    <scope>NUCLEOTIDE SEQUENCE [LARGE SCALE GENOMIC DNA]</scope>
    <source>
        <strain evidence="2 3">CGMCC 1.12554</strain>
    </source>
</reference>
<evidence type="ECO:0000256" key="1">
    <source>
        <dbReference type="SAM" id="Phobius"/>
    </source>
</evidence>